<feature type="domain" description="Putative restriction endonuclease" evidence="1">
    <location>
        <begin position="13"/>
        <end position="172"/>
    </location>
</feature>
<organism evidence="2 3">
    <name type="scientific">Dictyobacter kobayashii</name>
    <dbReference type="NCBI Taxonomy" id="2014872"/>
    <lineage>
        <taxon>Bacteria</taxon>
        <taxon>Bacillati</taxon>
        <taxon>Chloroflexota</taxon>
        <taxon>Ktedonobacteria</taxon>
        <taxon>Ktedonobacterales</taxon>
        <taxon>Dictyobacteraceae</taxon>
        <taxon>Dictyobacter</taxon>
    </lineage>
</organism>
<proteinExistence type="predicted"/>
<keyword evidence="3" id="KW-1185">Reference proteome</keyword>
<evidence type="ECO:0000259" key="1">
    <source>
        <dbReference type="Pfam" id="PF05685"/>
    </source>
</evidence>
<sequence length="205" mass="23650">MVMALPEYLFMSVEDYLALDDNSHDARYEYLDGEVRMLAGESTYHSALISRLGAMLGNALENSSCWTYNSDMRLVLSESYYVYPDLSVSCDENDHTLDNSILHPCIVVDVLSPSTEAIDTGEKLRAYLEHPTIQEYVIVDSLSIWIEVYHREEDGWKFRTYGPNSMVKLEHLKIQFSVDTLYRGMDLQATRRLTKRKKANNQRNS</sequence>
<dbReference type="AlphaFoldDB" id="A0A402AHA3"/>
<dbReference type="OrthoDB" id="151907at2"/>
<dbReference type="InterPro" id="IPR012296">
    <property type="entry name" value="Nuclease_put_TT1808"/>
</dbReference>
<dbReference type="PANTHER" id="PTHR36558:SF1">
    <property type="entry name" value="RESTRICTION ENDONUCLEASE DOMAIN-CONTAINING PROTEIN-RELATED"/>
    <property type="match status" value="1"/>
</dbReference>
<accession>A0A402AHA3</accession>
<dbReference type="Pfam" id="PF05685">
    <property type="entry name" value="Uma2"/>
    <property type="match status" value="1"/>
</dbReference>
<dbReference type="InterPro" id="IPR011335">
    <property type="entry name" value="Restrct_endonuc-II-like"/>
</dbReference>
<evidence type="ECO:0000313" key="3">
    <source>
        <dbReference type="Proteomes" id="UP000287188"/>
    </source>
</evidence>
<dbReference type="EMBL" id="BIFS01000001">
    <property type="protein sequence ID" value="GCE18490.1"/>
    <property type="molecule type" value="Genomic_DNA"/>
</dbReference>
<dbReference type="CDD" id="cd06260">
    <property type="entry name" value="DUF820-like"/>
    <property type="match status" value="1"/>
</dbReference>
<reference evidence="3" key="1">
    <citation type="submission" date="2018-12" db="EMBL/GenBank/DDBJ databases">
        <title>Tengunoibacter tsumagoiensis gen. nov., sp. nov., Dictyobacter kobayashii sp. nov., D. alpinus sp. nov., and D. joshuensis sp. nov. and description of Dictyobacteraceae fam. nov. within the order Ktedonobacterales isolated from Tengu-no-mugimeshi.</title>
        <authorList>
            <person name="Wang C.M."/>
            <person name="Zheng Y."/>
            <person name="Sakai Y."/>
            <person name="Toyoda A."/>
            <person name="Minakuchi Y."/>
            <person name="Abe K."/>
            <person name="Yokota A."/>
            <person name="Yabe S."/>
        </authorList>
    </citation>
    <scope>NUCLEOTIDE SEQUENCE [LARGE SCALE GENOMIC DNA]</scope>
    <source>
        <strain evidence="3">Uno11</strain>
    </source>
</reference>
<dbReference type="Proteomes" id="UP000287188">
    <property type="component" value="Unassembled WGS sequence"/>
</dbReference>
<gene>
    <name evidence="2" type="ORF">KDK_22900</name>
</gene>
<comment type="caution">
    <text evidence="2">The sequence shown here is derived from an EMBL/GenBank/DDBJ whole genome shotgun (WGS) entry which is preliminary data.</text>
</comment>
<protein>
    <recommendedName>
        <fullName evidence="1">Putative restriction endonuclease domain-containing protein</fullName>
    </recommendedName>
</protein>
<dbReference type="InterPro" id="IPR008538">
    <property type="entry name" value="Uma2"/>
</dbReference>
<dbReference type="Gene3D" id="3.90.1570.10">
    <property type="entry name" value="tt1808, chain A"/>
    <property type="match status" value="1"/>
</dbReference>
<dbReference type="PANTHER" id="PTHR36558">
    <property type="entry name" value="GLR1098 PROTEIN"/>
    <property type="match status" value="1"/>
</dbReference>
<name>A0A402AHA3_9CHLR</name>
<evidence type="ECO:0000313" key="2">
    <source>
        <dbReference type="EMBL" id="GCE18490.1"/>
    </source>
</evidence>
<dbReference type="SUPFAM" id="SSF52980">
    <property type="entry name" value="Restriction endonuclease-like"/>
    <property type="match status" value="1"/>
</dbReference>